<evidence type="ECO:0000313" key="2">
    <source>
        <dbReference type="Proteomes" id="UP001201449"/>
    </source>
</evidence>
<dbReference type="RefSeq" id="WP_234860303.1">
    <property type="nucleotide sequence ID" value="NZ_JAKEVZ010000002.1"/>
</dbReference>
<organism evidence="1 2">
    <name type="scientific">Mariniradius sediminis</name>
    <dbReference type="NCBI Taxonomy" id="2909237"/>
    <lineage>
        <taxon>Bacteria</taxon>
        <taxon>Pseudomonadati</taxon>
        <taxon>Bacteroidota</taxon>
        <taxon>Cytophagia</taxon>
        <taxon>Cytophagales</taxon>
        <taxon>Cyclobacteriaceae</taxon>
        <taxon>Mariniradius</taxon>
    </lineage>
</organism>
<name>A0ABS9BQ45_9BACT</name>
<sequence>MDLFGAFAGQCMGDLEGRREEINLAEHFFLGSAKSPIFIIIQPDLLPMKKALLLLLLLPLFGFSQSRPNSDIIQIVIQNRLEKFSETEELPNSIVMLNGLTNKSRELAVNGLCLSLNRLDQIGKNMKKPSLLKTEEMLSLIIKLCKSIHGGESLDVEGYNTLPGLSVIKKDKIEILFNSNDANKIDAAWNTFYKIYPEGLGFMEFSNVVYSKNWSLVYVTHRHKPIGGIGYVAILKKTENGYVVEDAFNLWMY</sequence>
<keyword evidence="2" id="KW-1185">Reference proteome</keyword>
<reference evidence="1 2" key="1">
    <citation type="submission" date="2022-01" db="EMBL/GenBank/DDBJ databases">
        <title>Mariniradius saccharolyticus sp. nov., isolated from sediment of a river.</title>
        <authorList>
            <person name="Liu H."/>
        </authorList>
    </citation>
    <scope>NUCLEOTIDE SEQUENCE [LARGE SCALE GENOMIC DNA]</scope>
    <source>
        <strain evidence="1 2">RY-2</strain>
    </source>
</reference>
<dbReference type="EMBL" id="JAKEVZ010000002">
    <property type="protein sequence ID" value="MCF1750178.1"/>
    <property type="molecule type" value="Genomic_DNA"/>
</dbReference>
<dbReference type="Proteomes" id="UP001201449">
    <property type="component" value="Unassembled WGS sequence"/>
</dbReference>
<gene>
    <name evidence="1" type="ORF">L0U89_03775</name>
</gene>
<protein>
    <submittedName>
        <fullName evidence="1">Uncharacterized protein</fullName>
    </submittedName>
</protein>
<accession>A0ABS9BQ45</accession>
<comment type="caution">
    <text evidence="1">The sequence shown here is derived from an EMBL/GenBank/DDBJ whole genome shotgun (WGS) entry which is preliminary data.</text>
</comment>
<proteinExistence type="predicted"/>
<evidence type="ECO:0000313" key="1">
    <source>
        <dbReference type="EMBL" id="MCF1750178.1"/>
    </source>
</evidence>